<protein>
    <submittedName>
        <fullName evidence="2">Uncharacterized protein</fullName>
    </submittedName>
</protein>
<organism evidence="2">
    <name type="scientific">Siphoviridae sp. ct2QJ10</name>
    <dbReference type="NCBI Taxonomy" id="2825315"/>
    <lineage>
        <taxon>Viruses</taxon>
        <taxon>Duplodnaviria</taxon>
        <taxon>Heunggongvirae</taxon>
        <taxon>Uroviricota</taxon>
        <taxon>Caudoviricetes</taxon>
    </lineage>
</organism>
<feature type="region of interest" description="Disordered" evidence="1">
    <location>
        <begin position="1"/>
        <end position="39"/>
    </location>
</feature>
<evidence type="ECO:0000256" key="1">
    <source>
        <dbReference type="SAM" id="MobiDB-lite"/>
    </source>
</evidence>
<reference evidence="2" key="1">
    <citation type="journal article" date="2021" name="Proc. Natl. Acad. Sci. U.S.A.">
        <title>A Catalog of Tens of Thousands of Viruses from Human Metagenomes Reveals Hidden Associations with Chronic Diseases.</title>
        <authorList>
            <person name="Tisza M.J."/>
            <person name="Buck C.B."/>
        </authorList>
    </citation>
    <scope>NUCLEOTIDE SEQUENCE</scope>
    <source>
        <strain evidence="2">Ct2QJ10</strain>
    </source>
</reference>
<sequence>MSYMREKVHNTHIGQKVALTDSEACSVPEENPEGKEQKR</sequence>
<dbReference type="EMBL" id="BK015358">
    <property type="protein sequence ID" value="DAE03095.1"/>
    <property type="molecule type" value="Genomic_DNA"/>
</dbReference>
<name>A0A8S5P7H1_9CAUD</name>
<accession>A0A8S5P7H1</accession>
<evidence type="ECO:0000313" key="2">
    <source>
        <dbReference type="EMBL" id="DAE03095.1"/>
    </source>
</evidence>
<proteinExistence type="predicted"/>